<proteinExistence type="predicted"/>
<dbReference type="AlphaFoldDB" id="V9DNL2"/>
<organism evidence="1 2">
    <name type="scientific">Cladophialophora carrionii CBS 160.54</name>
    <dbReference type="NCBI Taxonomy" id="1279043"/>
    <lineage>
        <taxon>Eukaryota</taxon>
        <taxon>Fungi</taxon>
        <taxon>Dikarya</taxon>
        <taxon>Ascomycota</taxon>
        <taxon>Pezizomycotina</taxon>
        <taxon>Eurotiomycetes</taxon>
        <taxon>Chaetothyriomycetidae</taxon>
        <taxon>Chaetothyriales</taxon>
        <taxon>Herpotrichiellaceae</taxon>
        <taxon>Cladophialophora</taxon>
    </lineage>
</organism>
<evidence type="ECO:0000313" key="2">
    <source>
        <dbReference type="Proteomes" id="UP000030678"/>
    </source>
</evidence>
<reference evidence="1 2" key="1">
    <citation type="submission" date="2013-03" db="EMBL/GenBank/DDBJ databases">
        <title>The Genome Sequence of Cladophialophora carrionii CBS 160.54.</title>
        <authorList>
            <consortium name="The Broad Institute Genomics Platform"/>
            <person name="Cuomo C."/>
            <person name="de Hoog S."/>
            <person name="Gorbushina A."/>
            <person name="Walker B."/>
            <person name="Young S.K."/>
            <person name="Zeng Q."/>
            <person name="Gargeya S."/>
            <person name="Fitzgerald M."/>
            <person name="Haas B."/>
            <person name="Abouelleil A."/>
            <person name="Allen A.W."/>
            <person name="Alvarado L."/>
            <person name="Arachchi H.M."/>
            <person name="Berlin A.M."/>
            <person name="Chapman S.B."/>
            <person name="Gainer-Dewar J."/>
            <person name="Goldberg J."/>
            <person name="Griggs A."/>
            <person name="Gujja S."/>
            <person name="Hansen M."/>
            <person name="Howarth C."/>
            <person name="Imamovic A."/>
            <person name="Ireland A."/>
            <person name="Larimer J."/>
            <person name="McCowan C."/>
            <person name="Murphy C."/>
            <person name="Pearson M."/>
            <person name="Poon T.W."/>
            <person name="Priest M."/>
            <person name="Roberts A."/>
            <person name="Saif S."/>
            <person name="Shea T."/>
            <person name="Sisk P."/>
            <person name="Sykes S."/>
            <person name="Wortman J."/>
            <person name="Nusbaum C."/>
            <person name="Birren B."/>
        </authorList>
    </citation>
    <scope>NUCLEOTIDE SEQUENCE [LARGE SCALE GENOMIC DNA]</scope>
    <source>
        <strain evidence="1 2">CBS 160.54</strain>
    </source>
</reference>
<name>V9DNL2_9EURO</name>
<gene>
    <name evidence="1" type="ORF">G647_00332</name>
</gene>
<protein>
    <submittedName>
        <fullName evidence="1">Uncharacterized protein</fullName>
    </submittedName>
</protein>
<dbReference type="HOGENOM" id="CLU_762908_0_0_1"/>
<dbReference type="PANTHER" id="PTHR35043">
    <property type="entry name" value="TRANSCRIPTION FACTOR DOMAIN-CONTAINING PROTEIN"/>
    <property type="match status" value="1"/>
</dbReference>
<dbReference type="GeneID" id="19978825"/>
<evidence type="ECO:0000313" key="1">
    <source>
        <dbReference type="EMBL" id="ETI27883.1"/>
    </source>
</evidence>
<dbReference type="EMBL" id="KB822697">
    <property type="protein sequence ID" value="ETI27883.1"/>
    <property type="molecule type" value="Genomic_DNA"/>
</dbReference>
<dbReference type="Proteomes" id="UP000030678">
    <property type="component" value="Unassembled WGS sequence"/>
</dbReference>
<sequence length="363" mass="41041">MGLLVPEIVLFTAWEQLSRARGLVRFLNEELTRQQSAGKLKDKAPRKFTLKYGFFVCKGGLRMPAPEFAGSTPHVPLSPSAIKLLAQNGRFLQIEDSTIKDHGKSDALAKTLIRLQILWLIIECVARKVHGLPLSTLEIHTFVRVVCSLAVYILWLQISMAQPLIKLFSGWKTASSGLGPRQYYKPLDIGESTIAALSEDDHDLMSLLEVSTRFRSWSIRFFLPDHNTTFRLSTTPTCEVWGDVDVDSLPSARFSKPLKTHRGRARPSNLEHGISSKTWKPDHYPSVKDLEWQFDRPASSEVAVVMRYNAKTEGQHRFKYYKVPVDEAHSLNQATLGRALLALQRHPDLAKSIWHWDCNSAVA</sequence>
<accession>V9DNL2</accession>
<dbReference type="PANTHER" id="PTHR35043:SF7">
    <property type="entry name" value="TRANSCRIPTION FACTOR DOMAIN-CONTAINING PROTEIN"/>
    <property type="match status" value="1"/>
</dbReference>
<dbReference type="RefSeq" id="XP_008721957.1">
    <property type="nucleotide sequence ID" value="XM_008723735.1"/>
</dbReference>
<dbReference type="VEuPathDB" id="FungiDB:G647_00332"/>